<sequence>MPVGVTVRCKHPWALGAVRLDGRFRAHGYKLALEQDLLTMEEGDLDSRSNAESVSSCVSSLLSMPSIESSPPPRAPPAPTVCMKCVPGVPRAPPELVAPPREDDNVPSPLFDCPASSVAVSEMETPEFLRALRGGLCGQSDASPSTRSVESDDDFARRLWEKDARLKERLSQSSAAFCSVLGSLSFSSLSNVEESSASVEDFKHRRDGVSLGQEKKAEPRLEEISASSSPSSCYLQEHTVTTKSRPLIMLHLSTCIVPMEAKLSTYMVNFGDTFAGERGSRTFQLANLSPLPLAY</sequence>
<name>A0A0G4HYP2_9ALVE</name>
<dbReference type="VEuPathDB" id="CryptoDB:Cvel_9530"/>
<proteinExistence type="predicted"/>
<dbReference type="EMBL" id="CDMZ01004411">
    <property type="protein sequence ID" value="CEM49664.1"/>
    <property type="molecule type" value="Genomic_DNA"/>
</dbReference>
<evidence type="ECO:0000313" key="1">
    <source>
        <dbReference type="EMBL" id="CEM49664.1"/>
    </source>
</evidence>
<dbReference type="AlphaFoldDB" id="A0A0G4HYP2"/>
<gene>
    <name evidence="1" type="ORF">Cvel_9530</name>
</gene>
<accession>A0A0G4HYP2</accession>
<protein>
    <submittedName>
        <fullName evidence="1">Uncharacterized protein</fullName>
    </submittedName>
</protein>
<reference evidence="1" key="1">
    <citation type="submission" date="2014-11" db="EMBL/GenBank/DDBJ databases">
        <authorList>
            <person name="Otto D Thomas"/>
            <person name="Naeem Raeece"/>
        </authorList>
    </citation>
    <scope>NUCLEOTIDE SEQUENCE</scope>
</reference>
<organism evidence="1">
    <name type="scientific">Chromera velia CCMP2878</name>
    <dbReference type="NCBI Taxonomy" id="1169474"/>
    <lineage>
        <taxon>Eukaryota</taxon>
        <taxon>Sar</taxon>
        <taxon>Alveolata</taxon>
        <taxon>Colpodellida</taxon>
        <taxon>Chromeraceae</taxon>
        <taxon>Chromera</taxon>
    </lineage>
</organism>